<organism evidence="9 10">
    <name type="scientific">Chlorobium limicola</name>
    <dbReference type="NCBI Taxonomy" id="1092"/>
    <lineage>
        <taxon>Bacteria</taxon>
        <taxon>Pseudomonadati</taxon>
        <taxon>Chlorobiota</taxon>
        <taxon>Chlorobiia</taxon>
        <taxon>Chlorobiales</taxon>
        <taxon>Chlorobiaceae</taxon>
        <taxon>Chlorobium/Pelodictyon group</taxon>
        <taxon>Chlorobium</taxon>
    </lineage>
</organism>
<comment type="cofactor">
    <cofactor evidence="6">
        <name>[2Fe-2S] cluster</name>
        <dbReference type="ChEBI" id="CHEBI:190135"/>
    </cofactor>
</comment>
<keyword evidence="10" id="KW-1185">Reference proteome</keyword>
<dbReference type="RefSeq" id="WP_059138744.1">
    <property type="nucleotide sequence ID" value="NZ_LMBR01000092.1"/>
</dbReference>
<dbReference type="GO" id="GO:0016020">
    <property type="term" value="C:membrane"/>
    <property type="evidence" value="ECO:0007669"/>
    <property type="project" value="InterPro"/>
</dbReference>
<sequence length="181" mass="19222">MAQQGNFKSPSRMGALEEGAPVSSPGAVSAGKPREEGLKGVNFERRSFLGKVVGGVGAAVAVSTLYPVVKYIIPPVKEVKNVNEMVVGKAAEVPENTGKIYPFNEDKVIVINDNGKLTACSAVCTHLGCLVRWEDKDNLIFCPCHGAKYQQTGEIISGPQPLPLAPYAVRVEGDDLIISKA</sequence>
<dbReference type="OrthoDB" id="9767869at2"/>
<keyword evidence="4" id="KW-0411">Iron-sulfur</keyword>
<comment type="caution">
    <text evidence="9">The sequence shown here is derived from an EMBL/GenBank/DDBJ whole genome shotgun (WGS) entry which is preliminary data.</text>
</comment>
<dbReference type="EMBL" id="LMBR01000092">
    <property type="protein sequence ID" value="KUL30461.1"/>
    <property type="molecule type" value="Genomic_DNA"/>
</dbReference>
<reference evidence="9 10" key="1">
    <citation type="submission" date="2015-10" db="EMBL/GenBank/DDBJ databases">
        <title>Draft Genome Sequence of Chlorobium limicola strain Frasassi Growing under Artificial Lighting in the Frasassi Cave System.</title>
        <authorList>
            <person name="Mansor M."/>
            <person name="Macalady J."/>
        </authorList>
    </citation>
    <scope>NUCLEOTIDE SEQUENCE [LARGE SCALE GENOMIC DNA]</scope>
    <source>
        <strain evidence="9 10">Frasassi</strain>
    </source>
</reference>
<dbReference type="InterPro" id="IPR005805">
    <property type="entry name" value="Rieske_Fe-S_prot_C"/>
</dbReference>
<evidence type="ECO:0000256" key="4">
    <source>
        <dbReference type="ARBA" id="ARBA00023014"/>
    </source>
</evidence>
<gene>
    <name evidence="9" type="ORF">ASB62_04085</name>
</gene>
<dbReference type="PRINTS" id="PR00162">
    <property type="entry name" value="RIESKE"/>
</dbReference>
<evidence type="ECO:0000313" key="9">
    <source>
        <dbReference type="EMBL" id="KUL30461.1"/>
    </source>
</evidence>
<protein>
    <submittedName>
        <fullName evidence="9">Cytochrome B6</fullName>
    </submittedName>
</protein>
<dbReference type="GO" id="GO:0051537">
    <property type="term" value="F:2 iron, 2 sulfur cluster binding"/>
    <property type="evidence" value="ECO:0007669"/>
    <property type="project" value="UniProtKB-KW"/>
</dbReference>
<dbReference type="Gene3D" id="2.102.10.10">
    <property type="entry name" value="Rieske [2Fe-2S] iron-sulphur domain"/>
    <property type="match status" value="1"/>
</dbReference>
<keyword evidence="5" id="KW-1015">Disulfide bond</keyword>
<keyword evidence="1" id="KW-0001">2Fe-2S</keyword>
<keyword evidence="3" id="KW-0408">Iron</keyword>
<evidence type="ECO:0000256" key="2">
    <source>
        <dbReference type="ARBA" id="ARBA00022723"/>
    </source>
</evidence>
<dbReference type="Pfam" id="PF00355">
    <property type="entry name" value="Rieske"/>
    <property type="match status" value="1"/>
</dbReference>
<proteinExistence type="predicted"/>
<evidence type="ECO:0000256" key="1">
    <source>
        <dbReference type="ARBA" id="ARBA00022714"/>
    </source>
</evidence>
<dbReference type="CDD" id="cd03467">
    <property type="entry name" value="Rieske"/>
    <property type="match status" value="1"/>
</dbReference>
<dbReference type="InterPro" id="IPR014349">
    <property type="entry name" value="Rieske_Fe-S_prot"/>
</dbReference>
<dbReference type="InterPro" id="IPR017941">
    <property type="entry name" value="Rieske_2Fe-2S"/>
</dbReference>
<evidence type="ECO:0000256" key="3">
    <source>
        <dbReference type="ARBA" id="ARBA00023004"/>
    </source>
</evidence>
<dbReference type="PANTHER" id="PTHR10134">
    <property type="entry name" value="CYTOCHROME B-C1 COMPLEX SUBUNIT RIESKE, MITOCHONDRIAL"/>
    <property type="match status" value="1"/>
</dbReference>
<dbReference type="Proteomes" id="UP000053937">
    <property type="component" value="Unassembled WGS sequence"/>
</dbReference>
<dbReference type="SUPFAM" id="SSF50022">
    <property type="entry name" value="ISP domain"/>
    <property type="match status" value="1"/>
</dbReference>
<evidence type="ECO:0000256" key="6">
    <source>
        <dbReference type="ARBA" id="ARBA00034078"/>
    </source>
</evidence>
<feature type="domain" description="Rieske" evidence="8">
    <location>
        <begin position="84"/>
        <end position="178"/>
    </location>
</feature>
<dbReference type="AlphaFoldDB" id="A0A117MQP0"/>
<evidence type="ECO:0000313" key="10">
    <source>
        <dbReference type="Proteomes" id="UP000053937"/>
    </source>
</evidence>
<dbReference type="PROSITE" id="PS51296">
    <property type="entry name" value="RIESKE"/>
    <property type="match status" value="1"/>
</dbReference>
<name>A0A117MQP0_CHLLI</name>
<keyword evidence="2" id="KW-0479">Metal-binding</keyword>
<accession>A0A117MQP0</accession>
<dbReference type="InterPro" id="IPR036922">
    <property type="entry name" value="Rieske_2Fe-2S_sf"/>
</dbReference>
<evidence type="ECO:0000256" key="7">
    <source>
        <dbReference type="SAM" id="MobiDB-lite"/>
    </source>
</evidence>
<dbReference type="Gene3D" id="1.20.5.700">
    <property type="entry name" value="Single helix bin"/>
    <property type="match status" value="1"/>
</dbReference>
<feature type="region of interest" description="Disordered" evidence="7">
    <location>
        <begin position="1"/>
        <end position="34"/>
    </location>
</feature>
<evidence type="ECO:0000256" key="5">
    <source>
        <dbReference type="ARBA" id="ARBA00023157"/>
    </source>
</evidence>
<evidence type="ECO:0000259" key="8">
    <source>
        <dbReference type="PROSITE" id="PS51296"/>
    </source>
</evidence>
<dbReference type="GO" id="GO:0046872">
    <property type="term" value="F:metal ion binding"/>
    <property type="evidence" value="ECO:0007669"/>
    <property type="project" value="UniProtKB-KW"/>
</dbReference>